<keyword evidence="3" id="KW-1185">Reference proteome</keyword>
<feature type="transmembrane region" description="Helical" evidence="1">
    <location>
        <begin position="290"/>
        <end position="311"/>
    </location>
</feature>
<feature type="transmembrane region" description="Helical" evidence="1">
    <location>
        <begin position="382"/>
        <end position="415"/>
    </location>
</feature>
<evidence type="ECO:0000313" key="3">
    <source>
        <dbReference type="Proteomes" id="UP000490980"/>
    </source>
</evidence>
<dbReference type="AlphaFoldDB" id="A0A7X5ZHS0"/>
<dbReference type="EMBL" id="JAARLZ010000003">
    <property type="protein sequence ID" value="NII06108.1"/>
    <property type="molecule type" value="Genomic_DNA"/>
</dbReference>
<keyword evidence="1" id="KW-1133">Transmembrane helix</keyword>
<feature type="transmembrane region" description="Helical" evidence="1">
    <location>
        <begin position="234"/>
        <end position="252"/>
    </location>
</feature>
<protein>
    <recommendedName>
        <fullName evidence="4">CPBP family intramembrane metalloprotease</fullName>
    </recommendedName>
</protein>
<evidence type="ECO:0000313" key="2">
    <source>
        <dbReference type="EMBL" id="NII06108.1"/>
    </source>
</evidence>
<feature type="transmembrane region" description="Helical" evidence="1">
    <location>
        <begin position="264"/>
        <end position="284"/>
    </location>
</feature>
<evidence type="ECO:0000256" key="1">
    <source>
        <dbReference type="SAM" id="Phobius"/>
    </source>
</evidence>
<keyword evidence="1" id="KW-0472">Membrane</keyword>
<accession>A0A7X5ZHS0</accession>
<gene>
    <name evidence="2" type="ORF">HBF25_06875</name>
</gene>
<feature type="transmembrane region" description="Helical" evidence="1">
    <location>
        <begin position="352"/>
        <end position="370"/>
    </location>
</feature>
<evidence type="ECO:0008006" key="4">
    <source>
        <dbReference type="Google" id="ProtNLM"/>
    </source>
</evidence>
<name>A0A7X5ZHS0_9GAMM</name>
<organism evidence="2 3">
    <name type="scientific">Luteibacter anthropi</name>
    <dbReference type="NCBI Taxonomy" id="564369"/>
    <lineage>
        <taxon>Bacteria</taxon>
        <taxon>Pseudomonadati</taxon>
        <taxon>Pseudomonadota</taxon>
        <taxon>Gammaproteobacteria</taxon>
        <taxon>Lysobacterales</taxon>
        <taxon>Rhodanobacteraceae</taxon>
        <taxon>Luteibacter</taxon>
    </lineage>
</organism>
<dbReference type="GO" id="GO:0004175">
    <property type="term" value="F:endopeptidase activity"/>
    <property type="evidence" value="ECO:0007669"/>
    <property type="project" value="UniProtKB-ARBA"/>
</dbReference>
<dbReference type="RefSeq" id="WP_166947200.1">
    <property type="nucleotide sequence ID" value="NZ_JAARLZ010000003.1"/>
</dbReference>
<reference evidence="2 3" key="1">
    <citation type="submission" date="2020-03" db="EMBL/GenBank/DDBJ databases">
        <authorList>
            <person name="Lai Q."/>
        </authorList>
    </citation>
    <scope>NUCLEOTIDE SEQUENCE [LARGE SCALE GENOMIC DNA]</scope>
    <source>
        <strain evidence="2 3">CCUG 25036</strain>
    </source>
</reference>
<dbReference type="GO" id="GO:0080120">
    <property type="term" value="P:CAAX-box protein maturation"/>
    <property type="evidence" value="ECO:0007669"/>
    <property type="project" value="UniProtKB-ARBA"/>
</dbReference>
<keyword evidence="1" id="KW-0812">Transmembrane</keyword>
<proteinExistence type="predicted"/>
<feature type="transmembrane region" description="Helical" evidence="1">
    <location>
        <begin position="323"/>
        <end position="346"/>
    </location>
</feature>
<feature type="transmembrane region" description="Helical" evidence="1">
    <location>
        <begin position="427"/>
        <end position="448"/>
    </location>
</feature>
<dbReference type="Proteomes" id="UP000490980">
    <property type="component" value="Unassembled WGS sequence"/>
</dbReference>
<sequence>MIATALLAALAFVLLQPFASRVIRFSLEREGAVERAALASGDSPWHWRFAGRDDVVAGRVFGTGQLEPVDDGLQVRATDDRPNEVGFPLARTVDLRRLDTLRLDMTASTAGEYTLSARQTLISPLLFADLGKQPRGRLPTAIRLDQLAWRDAAGRPTDLPPRLAMLRLGVRLPAQASLTLREAWLSSGSGPLETSGVPMPAGLSAEALLHWRDRRYASDPLATFGSQAPPGPHWTGWTWLPLPIYVVILVISGRRAHRRGAAGATDALLALAGPLWLIAGLGLGPALSPAGVAMFALGVAYAGALAWRRLIPAWHWSGSWRMAGWPLLAIPVTIALVAVAGHSLAWPPAGRAALYVGWALFQQWLLLAVAGSLLDRAMPRPFAVLLTALAFALLHTPNGLLMQLCFVAELGWAWWYMYHRSLLPVALAHAAAAVVLQAGLTGGILRSLEVSARYLM</sequence>
<comment type="caution">
    <text evidence="2">The sequence shown here is derived from an EMBL/GenBank/DDBJ whole genome shotgun (WGS) entry which is preliminary data.</text>
</comment>